<dbReference type="InterPro" id="IPR001647">
    <property type="entry name" value="HTH_TetR"/>
</dbReference>
<dbReference type="Proteomes" id="UP000564644">
    <property type="component" value="Unassembled WGS sequence"/>
</dbReference>
<dbReference type="Pfam" id="PF00440">
    <property type="entry name" value="TetR_N"/>
    <property type="match status" value="1"/>
</dbReference>
<evidence type="ECO:0000256" key="2">
    <source>
        <dbReference type="PROSITE-ProRule" id="PRU00335"/>
    </source>
</evidence>
<comment type="caution">
    <text evidence="4">The sequence shown here is derived from an EMBL/GenBank/DDBJ whole genome shotgun (WGS) entry which is preliminary data.</text>
</comment>
<reference evidence="4 5" key="1">
    <citation type="submission" date="2020-08" db="EMBL/GenBank/DDBJ databases">
        <title>Cohnella phylogeny.</title>
        <authorList>
            <person name="Dunlap C."/>
        </authorList>
    </citation>
    <scope>NUCLEOTIDE SEQUENCE [LARGE SCALE GENOMIC DNA]</scope>
    <source>
        <strain evidence="4 5">CBP 2801</strain>
    </source>
</reference>
<gene>
    <name evidence="4" type="ORF">H7C18_03925</name>
</gene>
<dbReference type="InterPro" id="IPR009057">
    <property type="entry name" value="Homeodomain-like_sf"/>
</dbReference>
<dbReference type="PANTHER" id="PTHR43479">
    <property type="entry name" value="ACREF/ENVCD OPERON REPRESSOR-RELATED"/>
    <property type="match status" value="1"/>
</dbReference>
<feature type="domain" description="HTH tetR-type" evidence="3">
    <location>
        <begin position="2"/>
        <end position="62"/>
    </location>
</feature>
<dbReference type="AlphaFoldDB" id="A0A7X0SHI2"/>
<dbReference type="SUPFAM" id="SSF46689">
    <property type="entry name" value="Homeodomain-like"/>
    <property type="match status" value="1"/>
</dbReference>
<dbReference type="PROSITE" id="PS50977">
    <property type="entry name" value="HTH_TETR_2"/>
    <property type="match status" value="1"/>
</dbReference>
<dbReference type="Gene3D" id="1.10.357.10">
    <property type="entry name" value="Tetracycline Repressor, domain 2"/>
    <property type="match status" value="1"/>
</dbReference>
<evidence type="ECO:0000259" key="3">
    <source>
        <dbReference type="PROSITE" id="PS50977"/>
    </source>
</evidence>
<dbReference type="RefSeq" id="WP_185127715.1">
    <property type="nucleotide sequence ID" value="NZ_JACJVO010000005.1"/>
</dbReference>
<name>A0A7X0SHI2_9BACL</name>
<dbReference type="InterPro" id="IPR036271">
    <property type="entry name" value="Tet_transcr_reg_TetR-rel_C_sf"/>
</dbReference>
<accession>A0A7X0SHI2</accession>
<sequence>MNDRKQQIVEAALKCFSRKGFRATSIQEIVDELGMAKGSIYFYFKSKEDLLLSVIESFGERLMAEMAPLPEERPLPPRDQLRLQLKRHFETMAEQRDFPLMLMREPVSAEGSKPQIQMILRNMLRRHIRWIRDHIENIYGPESAPYWADGAALFRGMMMEYSRALLLGRAQIDTGRLASFLTERLDDIVAGMIRLQGRPVLTRLYSEEEGGPSDAEPRYEDQVRRATGELRRTIEQSLSEADEEDVTVERRRNDFLSALTLLETEFAKPEPDRILMGGMLAYMKELAVPSWEQPLERLRGCFQARTE</sequence>
<dbReference type="PRINTS" id="PR00455">
    <property type="entry name" value="HTHTETR"/>
</dbReference>
<evidence type="ECO:0000313" key="4">
    <source>
        <dbReference type="EMBL" id="MBB6730037.1"/>
    </source>
</evidence>
<dbReference type="SUPFAM" id="SSF48498">
    <property type="entry name" value="Tetracyclin repressor-like, C-terminal domain"/>
    <property type="match status" value="1"/>
</dbReference>
<proteinExistence type="predicted"/>
<evidence type="ECO:0000256" key="1">
    <source>
        <dbReference type="ARBA" id="ARBA00023125"/>
    </source>
</evidence>
<dbReference type="InterPro" id="IPR050624">
    <property type="entry name" value="HTH-type_Tx_Regulator"/>
</dbReference>
<dbReference type="PANTHER" id="PTHR43479:SF22">
    <property type="entry name" value="TRANSCRIPTIONAL REGULATOR, TETR FAMILY"/>
    <property type="match status" value="1"/>
</dbReference>
<organism evidence="4 5">
    <name type="scientific">Cohnella zeiphila</name>
    <dbReference type="NCBI Taxonomy" id="2761120"/>
    <lineage>
        <taxon>Bacteria</taxon>
        <taxon>Bacillati</taxon>
        <taxon>Bacillota</taxon>
        <taxon>Bacilli</taxon>
        <taxon>Bacillales</taxon>
        <taxon>Paenibacillaceae</taxon>
        <taxon>Cohnella</taxon>
    </lineage>
</organism>
<dbReference type="EMBL" id="JACJVO010000005">
    <property type="protein sequence ID" value="MBB6730037.1"/>
    <property type="molecule type" value="Genomic_DNA"/>
</dbReference>
<protein>
    <submittedName>
        <fullName evidence="4">TetR/AcrR family transcriptional regulator</fullName>
    </submittedName>
</protein>
<evidence type="ECO:0000313" key="5">
    <source>
        <dbReference type="Proteomes" id="UP000564644"/>
    </source>
</evidence>
<feature type="DNA-binding region" description="H-T-H motif" evidence="2">
    <location>
        <begin position="25"/>
        <end position="44"/>
    </location>
</feature>
<keyword evidence="1 2" id="KW-0238">DNA-binding</keyword>
<dbReference type="GO" id="GO:0003677">
    <property type="term" value="F:DNA binding"/>
    <property type="evidence" value="ECO:0007669"/>
    <property type="project" value="UniProtKB-UniRule"/>
</dbReference>
<keyword evidence="5" id="KW-1185">Reference proteome</keyword>